<keyword evidence="1" id="KW-0378">Hydrolase</keyword>
<protein>
    <submittedName>
        <fullName evidence="1">HAD-IIB family hydrolase</fullName>
    </submittedName>
</protein>
<dbReference type="SUPFAM" id="SSF56784">
    <property type="entry name" value="HAD-like"/>
    <property type="match status" value="1"/>
</dbReference>
<evidence type="ECO:0000313" key="1">
    <source>
        <dbReference type="EMBL" id="WDF82354.1"/>
    </source>
</evidence>
<dbReference type="Proteomes" id="UP001220377">
    <property type="component" value="Chromosome"/>
</dbReference>
<dbReference type="Gene3D" id="3.30.1240.10">
    <property type="match status" value="1"/>
</dbReference>
<evidence type="ECO:0000313" key="2">
    <source>
        <dbReference type="Proteomes" id="UP001220377"/>
    </source>
</evidence>
<keyword evidence="2" id="KW-1185">Reference proteome</keyword>
<dbReference type="InterPro" id="IPR006379">
    <property type="entry name" value="HAD-SF_hydro_IIB"/>
</dbReference>
<name>A0ABY7WRD9_9LACO</name>
<dbReference type="PANTHER" id="PTHR10000">
    <property type="entry name" value="PHOSPHOSERINE PHOSPHATASE"/>
    <property type="match status" value="1"/>
</dbReference>
<reference evidence="1 2" key="1">
    <citation type="submission" date="2023-02" db="EMBL/GenBank/DDBJ databases">
        <title>Genome sequence of Lacticaseibacillus sp. KACC 23028.</title>
        <authorList>
            <person name="Kim S."/>
            <person name="Heo J."/>
            <person name="Kwon S.-W."/>
        </authorList>
    </citation>
    <scope>NUCLEOTIDE SEQUENCE [LARGE SCALE GENOMIC DNA]</scope>
    <source>
        <strain evidence="1 2">KACC 23028</strain>
    </source>
</reference>
<accession>A0ABY7WRD9</accession>
<dbReference type="Pfam" id="PF08282">
    <property type="entry name" value="Hydrolase_3"/>
    <property type="match status" value="1"/>
</dbReference>
<dbReference type="NCBIfam" id="TIGR01484">
    <property type="entry name" value="HAD-SF-IIB"/>
    <property type="match status" value="1"/>
</dbReference>
<dbReference type="RefSeq" id="WP_274259750.1">
    <property type="nucleotide sequence ID" value="NZ_CP117884.1"/>
</dbReference>
<dbReference type="InterPro" id="IPR036412">
    <property type="entry name" value="HAD-like_sf"/>
</dbReference>
<gene>
    <name evidence="1" type="ORF">PQ472_10745</name>
</gene>
<proteinExistence type="predicted"/>
<dbReference type="PANTHER" id="PTHR10000:SF8">
    <property type="entry name" value="HAD SUPERFAMILY HYDROLASE-LIKE, TYPE 3"/>
    <property type="match status" value="1"/>
</dbReference>
<dbReference type="InterPro" id="IPR023214">
    <property type="entry name" value="HAD_sf"/>
</dbReference>
<sequence>MPFNIVTATSEVITRDRDVGAITALQAVENSTGILVRDPDNLPDGVQAIKGVFCGEETMLDQAEAGVRATFGAQYEVIRAGRPFLELMDKGVNKGSGAAHLATHLGLTADEVMAFGDEDNDVAMFDYAGLAVAMGNGNDAAKAHADYVTASNDDDGLARALQKFVL</sequence>
<dbReference type="GO" id="GO:0016787">
    <property type="term" value="F:hydrolase activity"/>
    <property type="evidence" value="ECO:0007669"/>
    <property type="project" value="UniProtKB-KW"/>
</dbReference>
<dbReference type="Gene3D" id="3.40.50.1000">
    <property type="entry name" value="HAD superfamily/HAD-like"/>
    <property type="match status" value="1"/>
</dbReference>
<organism evidence="1 2">
    <name type="scientific">Lacticaseibacillus pabuli</name>
    <dbReference type="NCBI Taxonomy" id="3025672"/>
    <lineage>
        <taxon>Bacteria</taxon>
        <taxon>Bacillati</taxon>
        <taxon>Bacillota</taxon>
        <taxon>Bacilli</taxon>
        <taxon>Lactobacillales</taxon>
        <taxon>Lactobacillaceae</taxon>
        <taxon>Lacticaseibacillus</taxon>
    </lineage>
</organism>
<dbReference type="EMBL" id="CP117884">
    <property type="protein sequence ID" value="WDF82354.1"/>
    <property type="molecule type" value="Genomic_DNA"/>
</dbReference>